<evidence type="ECO:0000313" key="1">
    <source>
        <dbReference type="EMBL" id="GAY69407.1"/>
    </source>
</evidence>
<accession>A0A2H5QXU7</accession>
<evidence type="ECO:0000313" key="2">
    <source>
        <dbReference type="Proteomes" id="UP000236630"/>
    </source>
</evidence>
<dbReference type="AlphaFoldDB" id="A0A2H5QXU7"/>
<proteinExistence type="predicted"/>
<reference evidence="1 2" key="1">
    <citation type="journal article" date="2017" name="Front. Genet.">
        <title>Draft sequencing of the heterozygous diploid genome of Satsuma (Citrus unshiu Marc.) using a hybrid assembly approach.</title>
        <authorList>
            <person name="Shimizu T."/>
            <person name="Tanizawa Y."/>
            <person name="Mochizuki T."/>
            <person name="Nagasaki H."/>
            <person name="Yoshioka T."/>
            <person name="Toyoda A."/>
            <person name="Fujiyama A."/>
            <person name="Kaminuma E."/>
            <person name="Nakamura Y."/>
        </authorList>
    </citation>
    <scope>NUCLEOTIDE SEQUENCE [LARGE SCALE GENOMIC DNA]</scope>
    <source>
        <strain evidence="2">cv. Miyagawa wase</strain>
    </source>
</reference>
<dbReference type="EMBL" id="BDQV01001218">
    <property type="protein sequence ID" value="GAY69407.1"/>
    <property type="molecule type" value="Genomic_DNA"/>
</dbReference>
<keyword evidence="2" id="KW-1185">Reference proteome</keyword>
<dbReference type="Proteomes" id="UP000236630">
    <property type="component" value="Unassembled WGS sequence"/>
</dbReference>
<sequence length="59" mass="6440">MISAPLMRSSTLLASASFKSCCKIVAWFHIVVEAIIPAGCICNICHDQASEGQNEKHMF</sequence>
<gene>
    <name evidence="1" type="ORF">CUMW_271720</name>
</gene>
<name>A0A2H5QXU7_CITUN</name>
<comment type="caution">
    <text evidence="1">The sequence shown here is derived from an EMBL/GenBank/DDBJ whole genome shotgun (WGS) entry which is preliminary data.</text>
</comment>
<organism evidence="1 2">
    <name type="scientific">Citrus unshiu</name>
    <name type="common">Satsuma mandarin</name>
    <name type="synonym">Citrus nobilis var. unshiu</name>
    <dbReference type="NCBI Taxonomy" id="55188"/>
    <lineage>
        <taxon>Eukaryota</taxon>
        <taxon>Viridiplantae</taxon>
        <taxon>Streptophyta</taxon>
        <taxon>Embryophyta</taxon>
        <taxon>Tracheophyta</taxon>
        <taxon>Spermatophyta</taxon>
        <taxon>Magnoliopsida</taxon>
        <taxon>eudicotyledons</taxon>
        <taxon>Gunneridae</taxon>
        <taxon>Pentapetalae</taxon>
        <taxon>rosids</taxon>
        <taxon>malvids</taxon>
        <taxon>Sapindales</taxon>
        <taxon>Rutaceae</taxon>
        <taxon>Aurantioideae</taxon>
        <taxon>Citrus</taxon>
    </lineage>
</organism>
<protein>
    <submittedName>
        <fullName evidence="1">Uncharacterized protein</fullName>
    </submittedName>
</protein>